<reference evidence="4" key="2">
    <citation type="submission" date="2017-12" db="EMBL/GenBank/DDBJ databases">
        <title>FDA dAtabase for Regulatory Grade micrObial Sequences (FDA-ARGOS): Supporting development and validation of Infectious Disease Dx tests.</title>
        <authorList>
            <person name="Campos J."/>
            <person name="Goldberg B."/>
            <person name="Tallon L."/>
            <person name="Sadzewicz L."/>
            <person name="Sengamalay N."/>
            <person name="Ott S."/>
            <person name="Godinez A."/>
            <person name="Nagaraj S."/>
            <person name="Vyas G."/>
            <person name="Aluvathingal J."/>
            <person name="Nadendla S."/>
            <person name="Geyer C."/>
            <person name="Nandy P."/>
            <person name="Hobson J."/>
            <person name="Sichtig H."/>
        </authorList>
    </citation>
    <scope>NUCLEOTIDE SEQUENCE</scope>
    <source>
        <strain evidence="4">FDAARGOS_252</strain>
    </source>
</reference>
<evidence type="ECO:0000256" key="1">
    <source>
        <dbReference type="ARBA" id="ARBA00023125"/>
    </source>
</evidence>
<evidence type="ECO:0000259" key="3">
    <source>
        <dbReference type="PROSITE" id="PS50977"/>
    </source>
</evidence>
<sequence>MNQPTRPRSRIQEKNRQAILAAALQEFSAQGFAGTTIDRIAETAGLSKPNVLYYFPSKEAIHSTLLDQLLDLWLAPLRELQAQGDPVEQLLAYAKRKLQMSRDYPQESRLFANEVLQGAPRLGPMLGGALRDLVDEKSALIGRWSAEGRIAALDPRHLLFSIWALTQHYADFEVQVRAVLGQGHDPYAEAQVFLDQLYRKLLAP</sequence>
<dbReference type="AlphaFoldDB" id="A0A1V0GP53"/>
<dbReference type="Gene3D" id="1.10.10.60">
    <property type="entry name" value="Homeodomain-like"/>
    <property type="match status" value="1"/>
</dbReference>
<dbReference type="InterPro" id="IPR013573">
    <property type="entry name" value="Tscrpt_reg_YcdC_C"/>
</dbReference>
<dbReference type="Gene3D" id="1.10.357.10">
    <property type="entry name" value="Tetracycline Repressor, domain 2"/>
    <property type="match status" value="1"/>
</dbReference>
<gene>
    <name evidence="4" type="ORF">A6J80_03815</name>
    <name evidence="5" type="ORF">FOB51_15820</name>
</gene>
<dbReference type="PROSITE" id="PS50977">
    <property type="entry name" value="HTH_TETR_2"/>
    <property type="match status" value="1"/>
</dbReference>
<dbReference type="EMBL" id="CP044081">
    <property type="protein sequence ID" value="QEU09350.1"/>
    <property type="molecule type" value="Genomic_DNA"/>
</dbReference>
<dbReference type="Pfam" id="PF00440">
    <property type="entry name" value="TetR_N"/>
    <property type="match status" value="1"/>
</dbReference>
<dbReference type="Proteomes" id="UP000324507">
    <property type="component" value="Chromosome"/>
</dbReference>
<reference evidence="6" key="1">
    <citation type="submission" date="2017-03" db="EMBL/GenBank/DDBJ databases">
        <title>FDA dAtabase for Regulatory Grade micrObial Sequences (FDA-ARGOS): Supporting development and validation of Infectious Disease Dx tests.</title>
        <authorList>
            <person name="Minogue T."/>
            <person name="Wolcott M."/>
            <person name="Wasieloski L."/>
            <person name="Aguilar W."/>
            <person name="Moore D."/>
            <person name="Tallon L."/>
            <person name="Sadzewicz L."/>
            <person name="Sengamalay N."/>
            <person name="Ott S."/>
            <person name="Godinez A."/>
            <person name="Nagaraj S."/>
            <person name="Nadendla S."/>
            <person name="Geyer C."/>
            <person name="Sichtig H."/>
        </authorList>
    </citation>
    <scope>NUCLEOTIDE SEQUENCE [LARGE SCALE GENOMIC DNA]</scope>
    <source>
        <strain evidence="6">FDAARGOS_252</strain>
    </source>
</reference>
<dbReference type="Proteomes" id="UP000191257">
    <property type="component" value="Chromosome"/>
</dbReference>
<dbReference type="RefSeq" id="WP_080620560.1">
    <property type="nucleotide sequence ID" value="NZ_CALTWI010000079.1"/>
</dbReference>
<organism evidence="4 6">
    <name type="scientific">Paracoccus yeei</name>
    <dbReference type="NCBI Taxonomy" id="147645"/>
    <lineage>
        <taxon>Bacteria</taxon>
        <taxon>Pseudomonadati</taxon>
        <taxon>Pseudomonadota</taxon>
        <taxon>Alphaproteobacteria</taxon>
        <taxon>Rhodobacterales</taxon>
        <taxon>Paracoccaceae</taxon>
        <taxon>Paracoccus</taxon>
    </lineage>
</organism>
<evidence type="ECO:0000313" key="7">
    <source>
        <dbReference type="Proteomes" id="UP000324507"/>
    </source>
</evidence>
<dbReference type="PRINTS" id="PR00455">
    <property type="entry name" value="HTHTETR"/>
</dbReference>
<feature type="domain" description="HTH tetR-type" evidence="3">
    <location>
        <begin position="13"/>
        <end position="73"/>
    </location>
</feature>
<protein>
    <submittedName>
        <fullName evidence="4">TetR family transcriptional regulator</fullName>
    </submittedName>
</protein>
<dbReference type="STRING" id="147645.A6J80_03815"/>
<accession>A0A1V0GP53</accession>
<dbReference type="InterPro" id="IPR009057">
    <property type="entry name" value="Homeodomain-like_sf"/>
</dbReference>
<dbReference type="KEGG" id="pye:A6J80_03815"/>
<proteinExistence type="predicted"/>
<dbReference type="Pfam" id="PF08362">
    <property type="entry name" value="TetR_C_3"/>
    <property type="match status" value="1"/>
</dbReference>
<reference evidence="5 7" key="3">
    <citation type="submission" date="2019-09" db="EMBL/GenBank/DDBJ databases">
        <title>FDA dAtabase for Regulatory Grade micrObial Sequences (FDA-ARGOS): Supporting development and validation of Infectious Disease Dx tests.</title>
        <authorList>
            <person name="Sciortino C."/>
            <person name="Tallon L."/>
            <person name="Sadzewicz L."/>
            <person name="Vavikolanu K."/>
            <person name="Mehta A."/>
            <person name="Aluvathingal J."/>
            <person name="Nadendla S."/>
            <person name="Nandy P."/>
            <person name="Geyer C."/>
            <person name="Yan Y."/>
            <person name="Sichtig H."/>
        </authorList>
    </citation>
    <scope>NUCLEOTIDE SEQUENCE [LARGE SCALE GENOMIC DNA]</scope>
    <source>
        <strain evidence="5 7">FDAARGOS_643</strain>
    </source>
</reference>
<dbReference type="GO" id="GO:0045892">
    <property type="term" value="P:negative regulation of DNA-templated transcription"/>
    <property type="evidence" value="ECO:0007669"/>
    <property type="project" value="InterPro"/>
</dbReference>
<dbReference type="GO" id="GO:0003700">
    <property type="term" value="F:DNA-binding transcription factor activity"/>
    <property type="evidence" value="ECO:0007669"/>
    <property type="project" value="TreeGrafter"/>
</dbReference>
<keyword evidence="1 2" id="KW-0238">DNA-binding</keyword>
<dbReference type="SUPFAM" id="SSF46689">
    <property type="entry name" value="Homeodomain-like"/>
    <property type="match status" value="1"/>
</dbReference>
<evidence type="ECO:0000313" key="4">
    <source>
        <dbReference type="EMBL" id="ARC35621.1"/>
    </source>
</evidence>
<dbReference type="PANTHER" id="PTHR30055">
    <property type="entry name" value="HTH-TYPE TRANSCRIPTIONAL REGULATOR RUTR"/>
    <property type="match status" value="1"/>
</dbReference>
<keyword evidence="6" id="KW-1185">Reference proteome</keyword>
<dbReference type="InterPro" id="IPR001647">
    <property type="entry name" value="HTH_TetR"/>
</dbReference>
<evidence type="ECO:0000256" key="2">
    <source>
        <dbReference type="PROSITE-ProRule" id="PRU00335"/>
    </source>
</evidence>
<evidence type="ECO:0000313" key="6">
    <source>
        <dbReference type="Proteomes" id="UP000191257"/>
    </source>
</evidence>
<name>A0A1V0GP53_9RHOB</name>
<dbReference type="EMBL" id="CP020442">
    <property type="protein sequence ID" value="ARC35621.1"/>
    <property type="molecule type" value="Genomic_DNA"/>
</dbReference>
<dbReference type="PANTHER" id="PTHR30055:SF196">
    <property type="entry name" value="HTH-TYPE TRANSCRIPTIONAL REGULATOR RUTR"/>
    <property type="match status" value="1"/>
</dbReference>
<dbReference type="InterPro" id="IPR050109">
    <property type="entry name" value="HTH-type_TetR-like_transc_reg"/>
</dbReference>
<feature type="DNA-binding region" description="H-T-H motif" evidence="2">
    <location>
        <begin position="36"/>
        <end position="55"/>
    </location>
</feature>
<dbReference type="InterPro" id="IPR036271">
    <property type="entry name" value="Tet_transcr_reg_TetR-rel_C_sf"/>
</dbReference>
<evidence type="ECO:0000313" key="5">
    <source>
        <dbReference type="EMBL" id="QEU09350.1"/>
    </source>
</evidence>
<dbReference type="GO" id="GO:0000976">
    <property type="term" value="F:transcription cis-regulatory region binding"/>
    <property type="evidence" value="ECO:0007669"/>
    <property type="project" value="TreeGrafter"/>
</dbReference>
<dbReference type="SUPFAM" id="SSF48498">
    <property type="entry name" value="Tetracyclin repressor-like, C-terminal domain"/>
    <property type="match status" value="1"/>
</dbReference>
<dbReference type="eggNOG" id="COG1309">
    <property type="taxonomic scope" value="Bacteria"/>
</dbReference>